<dbReference type="InterPro" id="IPR013325">
    <property type="entry name" value="RNA_pol_sigma_r2"/>
</dbReference>
<evidence type="ECO:0000256" key="6">
    <source>
        <dbReference type="RuleBase" id="RU000716"/>
    </source>
</evidence>
<dbReference type="SUPFAM" id="SSF88946">
    <property type="entry name" value="Sigma2 domain of RNA polymerase sigma factors"/>
    <property type="match status" value="1"/>
</dbReference>
<keyword evidence="3 6" id="KW-0731">Sigma factor</keyword>
<dbReference type="InterPro" id="IPR000838">
    <property type="entry name" value="RNA_pol_sigma70_ECF_CS"/>
</dbReference>
<dbReference type="GO" id="GO:0003677">
    <property type="term" value="F:DNA binding"/>
    <property type="evidence" value="ECO:0007669"/>
    <property type="project" value="UniProtKB-KW"/>
</dbReference>
<dbReference type="AlphaFoldDB" id="A0A1M7Z407"/>
<evidence type="ECO:0000259" key="8">
    <source>
        <dbReference type="Pfam" id="PF08281"/>
    </source>
</evidence>
<dbReference type="Proteomes" id="UP000184609">
    <property type="component" value="Unassembled WGS sequence"/>
</dbReference>
<dbReference type="InterPro" id="IPR007627">
    <property type="entry name" value="RNA_pol_sigma70_r2"/>
</dbReference>
<evidence type="ECO:0000256" key="1">
    <source>
        <dbReference type="ARBA" id="ARBA00010641"/>
    </source>
</evidence>
<evidence type="ECO:0000313" key="10">
    <source>
        <dbReference type="Proteomes" id="UP000184609"/>
    </source>
</evidence>
<evidence type="ECO:0000256" key="3">
    <source>
        <dbReference type="ARBA" id="ARBA00023082"/>
    </source>
</evidence>
<dbReference type="Gene3D" id="1.10.1740.10">
    <property type="match status" value="1"/>
</dbReference>
<dbReference type="PROSITE" id="PS01063">
    <property type="entry name" value="SIGMA70_ECF"/>
    <property type="match status" value="1"/>
</dbReference>
<dbReference type="Pfam" id="PF08281">
    <property type="entry name" value="Sigma70_r4_2"/>
    <property type="match status" value="1"/>
</dbReference>
<keyword evidence="10" id="KW-1185">Reference proteome</keyword>
<reference evidence="10" key="1">
    <citation type="submission" date="2016-12" db="EMBL/GenBank/DDBJ databases">
        <authorList>
            <person name="Varghese N."/>
            <person name="Submissions S."/>
        </authorList>
    </citation>
    <scope>NUCLEOTIDE SEQUENCE [LARGE SCALE GENOMIC DNA]</scope>
    <source>
        <strain evidence="10">DSM 25035</strain>
    </source>
</reference>
<evidence type="ECO:0000259" key="7">
    <source>
        <dbReference type="Pfam" id="PF04542"/>
    </source>
</evidence>
<feature type="domain" description="RNA polymerase sigma-70 region 2" evidence="7">
    <location>
        <begin position="25"/>
        <end position="92"/>
    </location>
</feature>
<dbReference type="PANTHER" id="PTHR43133:SF51">
    <property type="entry name" value="RNA POLYMERASE SIGMA FACTOR"/>
    <property type="match status" value="1"/>
</dbReference>
<comment type="similarity">
    <text evidence="1 6">Belongs to the sigma-70 factor family. ECF subfamily.</text>
</comment>
<dbReference type="Pfam" id="PF04542">
    <property type="entry name" value="Sigma70_r2"/>
    <property type="match status" value="1"/>
</dbReference>
<dbReference type="InterPro" id="IPR013324">
    <property type="entry name" value="RNA_pol_sigma_r3/r4-like"/>
</dbReference>
<feature type="domain" description="RNA polymerase sigma factor 70 region 4 type 2" evidence="8">
    <location>
        <begin position="123"/>
        <end position="174"/>
    </location>
</feature>
<evidence type="ECO:0000256" key="2">
    <source>
        <dbReference type="ARBA" id="ARBA00023015"/>
    </source>
</evidence>
<dbReference type="RefSeq" id="WP_073569986.1">
    <property type="nucleotide sequence ID" value="NZ_FRXN01000001.1"/>
</dbReference>
<dbReference type="PANTHER" id="PTHR43133">
    <property type="entry name" value="RNA POLYMERASE ECF-TYPE SIGMA FACTO"/>
    <property type="match status" value="1"/>
</dbReference>
<dbReference type="Gene3D" id="1.10.10.10">
    <property type="entry name" value="Winged helix-like DNA-binding domain superfamily/Winged helix DNA-binding domain"/>
    <property type="match status" value="1"/>
</dbReference>
<evidence type="ECO:0000313" key="9">
    <source>
        <dbReference type="EMBL" id="SHO59698.1"/>
    </source>
</evidence>
<evidence type="ECO:0000256" key="5">
    <source>
        <dbReference type="ARBA" id="ARBA00023163"/>
    </source>
</evidence>
<gene>
    <name evidence="9" type="ORF">SAMN04488108_0306</name>
</gene>
<organism evidence="9 10">
    <name type="scientific">Algoriphagus zhangzhouensis</name>
    <dbReference type="NCBI Taxonomy" id="1073327"/>
    <lineage>
        <taxon>Bacteria</taxon>
        <taxon>Pseudomonadati</taxon>
        <taxon>Bacteroidota</taxon>
        <taxon>Cytophagia</taxon>
        <taxon>Cytophagales</taxon>
        <taxon>Cyclobacteriaceae</taxon>
        <taxon>Algoriphagus</taxon>
    </lineage>
</organism>
<dbReference type="GO" id="GO:0006352">
    <property type="term" value="P:DNA-templated transcription initiation"/>
    <property type="evidence" value="ECO:0007669"/>
    <property type="project" value="InterPro"/>
</dbReference>
<accession>A0A1M7Z407</accession>
<evidence type="ECO:0000256" key="4">
    <source>
        <dbReference type="ARBA" id="ARBA00023125"/>
    </source>
</evidence>
<dbReference type="SUPFAM" id="SSF88659">
    <property type="entry name" value="Sigma3 and sigma4 domains of RNA polymerase sigma factors"/>
    <property type="match status" value="1"/>
</dbReference>
<dbReference type="STRING" id="1073327.SAMN04488108_0306"/>
<keyword evidence="5 6" id="KW-0804">Transcription</keyword>
<dbReference type="InterPro" id="IPR036388">
    <property type="entry name" value="WH-like_DNA-bd_sf"/>
</dbReference>
<dbReference type="CDD" id="cd06171">
    <property type="entry name" value="Sigma70_r4"/>
    <property type="match status" value="1"/>
</dbReference>
<keyword evidence="4 6" id="KW-0238">DNA-binding</keyword>
<keyword evidence="2 6" id="KW-0805">Transcription regulation</keyword>
<proteinExistence type="inferred from homology"/>
<dbReference type="NCBIfam" id="TIGR02937">
    <property type="entry name" value="sigma70-ECF"/>
    <property type="match status" value="1"/>
</dbReference>
<protein>
    <recommendedName>
        <fullName evidence="6">RNA polymerase sigma factor</fullName>
    </recommendedName>
</protein>
<dbReference type="InterPro" id="IPR013249">
    <property type="entry name" value="RNA_pol_sigma70_r4_t2"/>
</dbReference>
<name>A0A1M7Z407_9BACT</name>
<dbReference type="EMBL" id="FRXN01000001">
    <property type="protein sequence ID" value="SHO59698.1"/>
    <property type="molecule type" value="Genomic_DNA"/>
</dbReference>
<dbReference type="GO" id="GO:0016987">
    <property type="term" value="F:sigma factor activity"/>
    <property type="evidence" value="ECO:0007669"/>
    <property type="project" value="UniProtKB-KW"/>
</dbReference>
<sequence length="181" mass="21234">MHSSDQEILQLIQSPLGKEMGFRKLIEKYQSRVYQVIRRMVLIHEDADDLTQSTFIKAFQHIGKFQGNSSLFTWLYRIATNETLTFLDKKKKRYFFSIDDHQEKMESYLDQSGSMDGDEIQKKLQKALLTLPEKQRLVFHMKYQDDLTYDAISEITGTSVGALKASYHHAVKKIEDFLKEE</sequence>
<dbReference type="InterPro" id="IPR014284">
    <property type="entry name" value="RNA_pol_sigma-70_dom"/>
</dbReference>
<dbReference type="InterPro" id="IPR039425">
    <property type="entry name" value="RNA_pol_sigma-70-like"/>
</dbReference>
<dbReference type="OrthoDB" id="9785675at2"/>